<sequence>MKGMAMAKQKEDAKTVDMFPTATVRGRPRVHADAAAKQRAYRLRVKKAKK</sequence>
<organism evidence="2 3">
    <name type="scientific">Chitinimonas prasina</name>
    <dbReference type="NCBI Taxonomy" id="1434937"/>
    <lineage>
        <taxon>Bacteria</taxon>
        <taxon>Pseudomonadati</taxon>
        <taxon>Pseudomonadota</taxon>
        <taxon>Betaproteobacteria</taxon>
        <taxon>Neisseriales</taxon>
        <taxon>Chitinibacteraceae</taxon>
        <taxon>Chitinimonas</taxon>
    </lineage>
</organism>
<dbReference type="Proteomes" id="UP001156706">
    <property type="component" value="Unassembled WGS sequence"/>
</dbReference>
<evidence type="ECO:0008006" key="4">
    <source>
        <dbReference type="Google" id="ProtNLM"/>
    </source>
</evidence>
<dbReference type="EMBL" id="BSOG01000002">
    <property type="protein sequence ID" value="GLR13706.1"/>
    <property type="molecule type" value="Genomic_DNA"/>
</dbReference>
<accession>A0ABQ5YGK2</accession>
<comment type="caution">
    <text evidence="2">The sequence shown here is derived from an EMBL/GenBank/DDBJ whole genome shotgun (WGS) entry which is preliminary data.</text>
</comment>
<evidence type="ECO:0000313" key="2">
    <source>
        <dbReference type="EMBL" id="GLR13706.1"/>
    </source>
</evidence>
<protein>
    <recommendedName>
        <fullName evidence="4">Transcriptional regulator</fullName>
    </recommendedName>
</protein>
<proteinExistence type="predicted"/>
<evidence type="ECO:0000256" key="1">
    <source>
        <dbReference type="SAM" id="MobiDB-lite"/>
    </source>
</evidence>
<gene>
    <name evidence="2" type="ORF">GCM10007907_24960</name>
</gene>
<feature type="region of interest" description="Disordered" evidence="1">
    <location>
        <begin position="1"/>
        <end position="20"/>
    </location>
</feature>
<evidence type="ECO:0000313" key="3">
    <source>
        <dbReference type="Proteomes" id="UP001156706"/>
    </source>
</evidence>
<feature type="compositionally biased region" description="Basic residues" evidence="1">
    <location>
        <begin position="39"/>
        <end position="50"/>
    </location>
</feature>
<reference evidence="3" key="1">
    <citation type="journal article" date="2019" name="Int. J. Syst. Evol. Microbiol.">
        <title>The Global Catalogue of Microorganisms (GCM) 10K type strain sequencing project: providing services to taxonomists for standard genome sequencing and annotation.</title>
        <authorList>
            <consortium name="The Broad Institute Genomics Platform"/>
            <consortium name="The Broad Institute Genome Sequencing Center for Infectious Disease"/>
            <person name="Wu L."/>
            <person name="Ma J."/>
        </authorList>
    </citation>
    <scope>NUCLEOTIDE SEQUENCE [LARGE SCALE GENOMIC DNA]</scope>
    <source>
        <strain evidence="3">NBRC 110044</strain>
    </source>
</reference>
<name>A0ABQ5YGK2_9NEIS</name>
<keyword evidence="3" id="KW-1185">Reference proteome</keyword>
<feature type="region of interest" description="Disordered" evidence="1">
    <location>
        <begin position="27"/>
        <end position="50"/>
    </location>
</feature>